<dbReference type="Proteomes" id="UP000184782">
    <property type="component" value="Unassembled WGS sequence"/>
</dbReference>
<sequence length="66" mass="7827">MRKVDMAKYLEEPSRYILRSGANHDDAPLCPYGNIQQWIGYDLKLEEYVRFTKSVFKLLVQEKDSE</sequence>
<dbReference type="AlphaFoldDB" id="A0A1N6EPI4"/>
<dbReference type="EMBL" id="FSRQ01000001">
    <property type="protein sequence ID" value="SIN84918.1"/>
    <property type="molecule type" value="Genomic_DNA"/>
</dbReference>
<accession>A0A1N6EPI4</accession>
<name>A0A1N6EPI4_9FLAO</name>
<dbReference type="STRING" id="59733.SAMN05421769_0569"/>
<evidence type="ECO:0000313" key="1">
    <source>
        <dbReference type="EMBL" id="SIN84918.1"/>
    </source>
</evidence>
<proteinExistence type="predicted"/>
<reference evidence="2" key="1">
    <citation type="submission" date="2016-12" db="EMBL/GenBank/DDBJ databases">
        <authorList>
            <person name="Varghese N."/>
            <person name="Submissions S."/>
        </authorList>
    </citation>
    <scope>NUCLEOTIDE SEQUENCE [LARGE SCALE GENOMIC DNA]</scope>
    <source>
        <strain evidence="2">DSM 16779</strain>
    </source>
</reference>
<dbReference type="OrthoDB" id="799237at2"/>
<evidence type="ECO:0000313" key="2">
    <source>
        <dbReference type="Proteomes" id="UP000184782"/>
    </source>
</evidence>
<keyword evidence="2" id="KW-1185">Reference proteome</keyword>
<organism evidence="1 2">
    <name type="scientific">Chryseobacterium scophthalmum</name>
    <dbReference type="NCBI Taxonomy" id="59733"/>
    <lineage>
        <taxon>Bacteria</taxon>
        <taxon>Pseudomonadati</taxon>
        <taxon>Bacteroidota</taxon>
        <taxon>Flavobacteriia</taxon>
        <taxon>Flavobacteriales</taxon>
        <taxon>Weeksellaceae</taxon>
        <taxon>Chryseobacterium group</taxon>
        <taxon>Chryseobacterium</taxon>
    </lineage>
</organism>
<protein>
    <submittedName>
        <fullName evidence="1">Uncharacterized protein</fullName>
    </submittedName>
</protein>
<gene>
    <name evidence="1" type="ORF">SAMN05421769_0569</name>
</gene>
<dbReference type="RefSeq" id="WP_074228577.1">
    <property type="nucleotide sequence ID" value="NZ_FSRQ01000001.1"/>
</dbReference>